<comment type="caution">
    <text evidence="2">The sequence shown here is derived from an EMBL/GenBank/DDBJ whole genome shotgun (WGS) entry which is preliminary data.</text>
</comment>
<evidence type="ECO:0000259" key="1">
    <source>
        <dbReference type="PROSITE" id="PS51186"/>
    </source>
</evidence>
<dbReference type="RefSeq" id="WP_188544589.1">
    <property type="nucleotide sequence ID" value="NZ_BMCU01000002.1"/>
</dbReference>
<name>A0A917FVL3_9NOCA</name>
<reference evidence="2" key="1">
    <citation type="journal article" date="2014" name="Int. J. Syst. Evol. Microbiol.">
        <title>Complete genome sequence of Corynebacterium casei LMG S-19264T (=DSM 44701T), isolated from a smear-ripened cheese.</title>
        <authorList>
            <consortium name="US DOE Joint Genome Institute (JGI-PGF)"/>
            <person name="Walter F."/>
            <person name="Albersmeier A."/>
            <person name="Kalinowski J."/>
            <person name="Ruckert C."/>
        </authorList>
    </citation>
    <scope>NUCLEOTIDE SEQUENCE</scope>
    <source>
        <strain evidence="2">CCM 7905</strain>
    </source>
</reference>
<dbReference type="PROSITE" id="PS51186">
    <property type="entry name" value="GNAT"/>
    <property type="match status" value="1"/>
</dbReference>
<accession>A0A917FVL3</accession>
<reference evidence="2" key="2">
    <citation type="submission" date="2020-09" db="EMBL/GenBank/DDBJ databases">
        <authorList>
            <person name="Sun Q."/>
            <person name="Sedlacek I."/>
        </authorList>
    </citation>
    <scope>NUCLEOTIDE SEQUENCE</scope>
    <source>
        <strain evidence="2">CCM 7905</strain>
    </source>
</reference>
<proteinExistence type="predicted"/>
<sequence>MSTVHPHAVPAPVPVELSAHELRSRLPEALSVYVQAMGYPHGTEHHRAPMWAEHILRPGWRAVGAMSPSDGTLVAIAYGYSGAGHQWWHRQVRDGMRRAGWDRGAAEEMLSDYFELTELHVLPTAQGQRLGEALLAALLDGRTEKHVLLSTPEVAGEDNRAWRLYRRSGFRDVIRRFHFAGDTRPFAVLGRELPMTRHPDSLEAPQ</sequence>
<dbReference type="Proteomes" id="UP000654257">
    <property type="component" value="Unassembled WGS sequence"/>
</dbReference>
<dbReference type="Gene3D" id="3.40.630.30">
    <property type="match status" value="1"/>
</dbReference>
<protein>
    <recommendedName>
        <fullName evidence="1">N-acetyltransferase domain-containing protein</fullName>
    </recommendedName>
</protein>
<dbReference type="SUPFAM" id="SSF55729">
    <property type="entry name" value="Acyl-CoA N-acyltransferases (Nat)"/>
    <property type="match status" value="1"/>
</dbReference>
<dbReference type="InterPro" id="IPR000182">
    <property type="entry name" value="GNAT_dom"/>
</dbReference>
<dbReference type="EMBL" id="BMCU01000002">
    <property type="protein sequence ID" value="GGG05398.1"/>
    <property type="molecule type" value="Genomic_DNA"/>
</dbReference>
<evidence type="ECO:0000313" key="3">
    <source>
        <dbReference type="Proteomes" id="UP000654257"/>
    </source>
</evidence>
<dbReference type="Pfam" id="PF13508">
    <property type="entry name" value="Acetyltransf_7"/>
    <property type="match status" value="1"/>
</dbReference>
<feature type="domain" description="N-acetyltransferase" evidence="1">
    <location>
        <begin position="15"/>
        <end position="200"/>
    </location>
</feature>
<gene>
    <name evidence="2" type="ORF">GCM10007304_19390</name>
</gene>
<dbReference type="InterPro" id="IPR016181">
    <property type="entry name" value="Acyl_CoA_acyltransferase"/>
</dbReference>
<evidence type="ECO:0000313" key="2">
    <source>
        <dbReference type="EMBL" id="GGG05398.1"/>
    </source>
</evidence>
<dbReference type="GO" id="GO:0016747">
    <property type="term" value="F:acyltransferase activity, transferring groups other than amino-acyl groups"/>
    <property type="evidence" value="ECO:0007669"/>
    <property type="project" value="InterPro"/>
</dbReference>
<dbReference type="AlphaFoldDB" id="A0A917FVL3"/>
<organism evidence="2 3">
    <name type="scientific">Rhodococcoides trifolii</name>
    <dbReference type="NCBI Taxonomy" id="908250"/>
    <lineage>
        <taxon>Bacteria</taxon>
        <taxon>Bacillati</taxon>
        <taxon>Actinomycetota</taxon>
        <taxon>Actinomycetes</taxon>
        <taxon>Mycobacteriales</taxon>
        <taxon>Nocardiaceae</taxon>
        <taxon>Rhodococcoides</taxon>
    </lineage>
</organism>
<keyword evidence="3" id="KW-1185">Reference proteome</keyword>